<comment type="caution">
    <text evidence="2">The sequence shown here is derived from an EMBL/GenBank/DDBJ whole genome shotgun (WGS) entry which is preliminary data.</text>
</comment>
<organism evidence="2 3">
    <name type="scientific">Rhodoplanes roseus</name>
    <dbReference type="NCBI Taxonomy" id="29409"/>
    <lineage>
        <taxon>Bacteria</taxon>
        <taxon>Pseudomonadati</taxon>
        <taxon>Pseudomonadota</taxon>
        <taxon>Alphaproteobacteria</taxon>
        <taxon>Hyphomicrobiales</taxon>
        <taxon>Nitrobacteraceae</taxon>
        <taxon>Rhodoplanes</taxon>
    </lineage>
</organism>
<gene>
    <name evidence="2" type="ORF">CH341_09475</name>
</gene>
<evidence type="ECO:0008006" key="4">
    <source>
        <dbReference type="Google" id="ProtNLM"/>
    </source>
</evidence>
<name>A0A327L295_9BRAD</name>
<accession>A0A327L295</accession>
<keyword evidence="3" id="KW-1185">Reference proteome</keyword>
<dbReference type="Gene3D" id="3.20.20.140">
    <property type="entry name" value="Metal-dependent hydrolases"/>
    <property type="match status" value="1"/>
</dbReference>
<dbReference type="InterPro" id="IPR032466">
    <property type="entry name" value="Metal_Hydrolase"/>
</dbReference>
<protein>
    <recommendedName>
        <fullName evidence="4">Amidohydrolase-related domain-containing protein</fullName>
    </recommendedName>
</protein>
<reference evidence="2 3" key="1">
    <citation type="submission" date="2017-07" db="EMBL/GenBank/DDBJ databases">
        <title>Draft Genome Sequences of Select Purple Nonsulfur Bacteria.</title>
        <authorList>
            <person name="Lasarre B."/>
            <person name="Mckinlay J.B."/>
        </authorList>
    </citation>
    <scope>NUCLEOTIDE SEQUENCE [LARGE SCALE GENOMIC DNA]</scope>
    <source>
        <strain evidence="2 3">DSM 5909</strain>
    </source>
</reference>
<proteinExistence type="predicted"/>
<dbReference type="RefSeq" id="WP_111418803.1">
    <property type="nucleotide sequence ID" value="NZ_NPEX01000047.1"/>
</dbReference>
<dbReference type="SUPFAM" id="SSF51556">
    <property type="entry name" value="Metallo-dependent hydrolases"/>
    <property type="match status" value="1"/>
</dbReference>
<dbReference type="OrthoDB" id="149172at2"/>
<dbReference type="Proteomes" id="UP000249130">
    <property type="component" value="Unassembled WGS sequence"/>
</dbReference>
<evidence type="ECO:0000256" key="1">
    <source>
        <dbReference type="SAM" id="MobiDB-lite"/>
    </source>
</evidence>
<evidence type="ECO:0000313" key="2">
    <source>
        <dbReference type="EMBL" id="RAI44374.1"/>
    </source>
</evidence>
<dbReference type="EMBL" id="NPEX01000047">
    <property type="protein sequence ID" value="RAI44374.1"/>
    <property type="molecule type" value="Genomic_DNA"/>
</dbReference>
<evidence type="ECO:0000313" key="3">
    <source>
        <dbReference type="Proteomes" id="UP000249130"/>
    </source>
</evidence>
<sequence>MEEAGAKVQVVSQSGPNADLLPPDEAPAMARAYNDRPKQMVDAHPDRFAGFAHLPMTAPEAAADDLQCASDTIRTGGRHARTHAAGHLEHHQRDCPEQRVIVGLAPRRRLRAGFSRIVMQGIGFTLLGNPTSPYPSAPEELNRFDRERRLRAIGITPDILEGQRELRDRE</sequence>
<dbReference type="AlphaFoldDB" id="A0A327L295"/>
<feature type="region of interest" description="Disordered" evidence="1">
    <location>
        <begin position="1"/>
        <end position="25"/>
    </location>
</feature>